<dbReference type="Gene3D" id="3.40.50.1820">
    <property type="entry name" value="alpha/beta hydrolase"/>
    <property type="match status" value="1"/>
</dbReference>
<evidence type="ECO:0000313" key="1">
    <source>
        <dbReference type="EMBL" id="POI18602.1"/>
    </source>
</evidence>
<accession>A0A2P4S3A7</accession>
<keyword evidence="2" id="KW-1185">Reference proteome</keyword>
<name>A0A2P4S3A7_BAMTH</name>
<dbReference type="OrthoDB" id="3200163at2759"/>
<dbReference type="SUPFAM" id="SSF53474">
    <property type="entry name" value="alpha/beta-Hydrolases"/>
    <property type="match status" value="1"/>
</dbReference>
<dbReference type="EMBL" id="PPHD01120666">
    <property type="protein sequence ID" value="POI18602.1"/>
    <property type="molecule type" value="Genomic_DNA"/>
</dbReference>
<comment type="caution">
    <text evidence="1">The sequence shown here is derived from an EMBL/GenBank/DDBJ whole genome shotgun (WGS) entry which is preliminary data.</text>
</comment>
<sequence>MFVFPAIEVARYHRGNATEEENKLSRAVMKYWTNFARN</sequence>
<reference evidence="1 2" key="1">
    <citation type="submission" date="2018-01" db="EMBL/GenBank/DDBJ databases">
        <title>Comparison of the Chinese Bamboo Partridge and Red Junglefowl genome sequences highlights the importance of demography in genome evolution.</title>
        <authorList>
            <person name="Tiley G.P."/>
            <person name="Kimball R.T."/>
            <person name="Braun E.L."/>
            <person name="Burleigh J.G."/>
        </authorList>
    </citation>
    <scope>NUCLEOTIDE SEQUENCE [LARGE SCALE GENOMIC DNA]</scope>
    <source>
        <strain evidence="1">RTK389</strain>
        <tissue evidence="1">Blood</tissue>
    </source>
</reference>
<protein>
    <submittedName>
        <fullName evidence="1">Uncharacterized protein</fullName>
    </submittedName>
</protein>
<gene>
    <name evidence="1" type="ORF">CIB84_017654</name>
</gene>
<proteinExistence type="predicted"/>
<evidence type="ECO:0000313" key="2">
    <source>
        <dbReference type="Proteomes" id="UP000237246"/>
    </source>
</evidence>
<dbReference type="Proteomes" id="UP000237246">
    <property type="component" value="Unassembled WGS sequence"/>
</dbReference>
<organism evidence="1 2">
    <name type="scientific">Bambusicola thoracicus</name>
    <name type="common">Chinese bamboo-partridge</name>
    <name type="synonym">Perdix thoracica</name>
    <dbReference type="NCBI Taxonomy" id="9083"/>
    <lineage>
        <taxon>Eukaryota</taxon>
        <taxon>Metazoa</taxon>
        <taxon>Chordata</taxon>
        <taxon>Craniata</taxon>
        <taxon>Vertebrata</taxon>
        <taxon>Euteleostomi</taxon>
        <taxon>Archelosauria</taxon>
        <taxon>Archosauria</taxon>
        <taxon>Dinosauria</taxon>
        <taxon>Saurischia</taxon>
        <taxon>Theropoda</taxon>
        <taxon>Coelurosauria</taxon>
        <taxon>Aves</taxon>
        <taxon>Neognathae</taxon>
        <taxon>Galloanserae</taxon>
        <taxon>Galliformes</taxon>
        <taxon>Phasianidae</taxon>
        <taxon>Perdicinae</taxon>
        <taxon>Bambusicola</taxon>
    </lineage>
</organism>
<dbReference type="InterPro" id="IPR029058">
    <property type="entry name" value="AB_hydrolase_fold"/>
</dbReference>
<dbReference type="AlphaFoldDB" id="A0A2P4S3A7"/>
<feature type="non-terminal residue" evidence="1">
    <location>
        <position position="38"/>
    </location>
</feature>